<feature type="chain" id="PRO_5041213356" evidence="1">
    <location>
        <begin position="17"/>
        <end position="111"/>
    </location>
</feature>
<reference evidence="2" key="1">
    <citation type="journal article" date="2023" name="G3 (Bethesda)">
        <title>Whole genome assemblies of Zophobas morio and Tenebrio molitor.</title>
        <authorList>
            <person name="Kaur S."/>
            <person name="Stinson S.A."/>
            <person name="diCenzo G.C."/>
        </authorList>
    </citation>
    <scope>NUCLEOTIDE SEQUENCE</scope>
    <source>
        <strain evidence="2">QUZm001</strain>
    </source>
</reference>
<organism evidence="2 3">
    <name type="scientific">Zophobas morio</name>
    <dbReference type="NCBI Taxonomy" id="2755281"/>
    <lineage>
        <taxon>Eukaryota</taxon>
        <taxon>Metazoa</taxon>
        <taxon>Ecdysozoa</taxon>
        <taxon>Arthropoda</taxon>
        <taxon>Hexapoda</taxon>
        <taxon>Insecta</taxon>
        <taxon>Pterygota</taxon>
        <taxon>Neoptera</taxon>
        <taxon>Endopterygota</taxon>
        <taxon>Coleoptera</taxon>
        <taxon>Polyphaga</taxon>
        <taxon>Cucujiformia</taxon>
        <taxon>Tenebrionidae</taxon>
        <taxon>Zophobas</taxon>
    </lineage>
</organism>
<keyword evidence="3" id="KW-1185">Reference proteome</keyword>
<gene>
    <name evidence="2" type="ORF">Zmor_010903</name>
</gene>
<dbReference type="Proteomes" id="UP001168821">
    <property type="component" value="Unassembled WGS sequence"/>
</dbReference>
<dbReference type="EMBL" id="JALNTZ010000003">
    <property type="protein sequence ID" value="KAJ3659202.1"/>
    <property type="molecule type" value="Genomic_DNA"/>
</dbReference>
<name>A0AA38IS86_9CUCU</name>
<protein>
    <submittedName>
        <fullName evidence="2">Uncharacterized protein</fullName>
    </submittedName>
</protein>
<evidence type="ECO:0000313" key="3">
    <source>
        <dbReference type="Proteomes" id="UP001168821"/>
    </source>
</evidence>
<proteinExistence type="predicted"/>
<sequence>MIKLIFLSLLVSSIQAHPGYDFHGLGAIAAVPPIISAPVIGPAPILASAPIIKTIAPAPIIKTIAPAATSYATITKVHIGHPAPIVKTILAPQPILKSYYSAPLTLGHAYH</sequence>
<feature type="signal peptide" evidence="1">
    <location>
        <begin position="1"/>
        <end position="16"/>
    </location>
</feature>
<dbReference type="AlphaFoldDB" id="A0AA38IS86"/>
<comment type="caution">
    <text evidence="2">The sequence shown here is derived from an EMBL/GenBank/DDBJ whole genome shotgun (WGS) entry which is preliminary data.</text>
</comment>
<keyword evidence="1" id="KW-0732">Signal</keyword>
<evidence type="ECO:0000313" key="2">
    <source>
        <dbReference type="EMBL" id="KAJ3659202.1"/>
    </source>
</evidence>
<accession>A0AA38IS86</accession>
<evidence type="ECO:0000256" key="1">
    <source>
        <dbReference type="SAM" id="SignalP"/>
    </source>
</evidence>